<dbReference type="InterPro" id="IPR042283">
    <property type="entry name" value="GpdQ_catalytic"/>
</dbReference>
<dbReference type="AlphaFoldDB" id="A0A0A3Z039"/>
<evidence type="ECO:0000256" key="3">
    <source>
        <dbReference type="ARBA" id="ARBA00023004"/>
    </source>
</evidence>
<dbReference type="InterPro" id="IPR050884">
    <property type="entry name" value="CNP_phosphodiesterase-III"/>
</dbReference>
<dbReference type="EMBL" id="JRUQ01000040">
    <property type="protein sequence ID" value="KGT92452.1"/>
    <property type="molecule type" value="Genomic_DNA"/>
</dbReference>
<evidence type="ECO:0000313" key="7">
    <source>
        <dbReference type="Proteomes" id="UP000030351"/>
    </source>
</evidence>
<keyword evidence="2" id="KW-0378">Hydrolase</keyword>
<dbReference type="RefSeq" id="WP_034893768.1">
    <property type="nucleotide sequence ID" value="NZ_JRUQ01000040.1"/>
</dbReference>
<dbReference type="Gene3D" id="3.30.750.180">
    <property type="entry name" value="GpdQ, beta-strand dimerisation domain"/>
    <property type="match status" value="1"/>
</dbReference>
<accession>A0A0A3Z039</accession>
<dbReference type="PANTHER" id="PTHR42988">
    <property type="entry name" value="PHOSPHOHYDROLASE"/>
    <property type="match status" value="1"/>
</dbReference>
<dbReference type="InterPro" id="IPR029052">
    <property type="entry name" value="Metallo-depent_PP-like"/>
</dbReference>
<keyword evidence="1" id="KW-0479">Metal-binding</keyword>
<comment type="caution">
    <text evidence="6">The sequence shown here is derived from an EMBL/GenBank/DDBJ whole genome shotgun (WGS) entry which is preliminary data.</text>
</comment>
<evidence type="ECO:0000259" key="5">
    <source>
        <dbReference type="Pfam" id="PF00149"/>
    </source>
</evidence>
<dbReference type="GO" id="GO:0046872">
    <property type="term" value="F:metal ion binding"/>
    <property type="evidence" value="ECO:0007669"/>
    <property type="project" value="UniProtKB-KW"/>
</dbReference>
<evidence type="ECO:0000256" key="4">
    <source>
        <dbReference type="ARBA" id="ARBA00025742"/>
    </source>
</evidence>
<dbReference type="STRING" id="371042.NG99_13715"/>
<dbReference type="InterPro" id="IPR026575">
    <property type="entry name" value="GpdQ/CpdA-like"/>
</dbReference>
<keyword evidence="7" id="KW-1185">Reference proteome</keyword>
<dbReference type="Pfam" id="PF00149">
    <property type="entry name" value="Metallophos"/>
    <property type="match status" value="1"/>
</dbReference>
<dbReference type="Gene3D" id="3.60.21.40">
    <property type="entry name" value="GpdQ, catalytic alpha/beta sandwich domain"/>
    <property type="match status" value="1"/>
</dbReference>
<organism evidence="6 7">
    <name type="scientific">Erwinia typographi</name>
    <dbReference type="NCBI Taxonomy" id="371042"/>
    <lineage>
        <taxon>Bacteria</taxon>
        <taxon>Pseudomonadati</taxon>
        <taxon>Pseudomonadota</taxon>
        <taxon>Gammaproteobacteria</taxon>
        <taxon>Enterobacterales</taxon>
        <taxon>Erwiniaceae</taxon>
        <taxon>Erwinia</taxon>
    </lineage>
</organism>
<evidence type="ECO:0000313" key="6">
    <source>
        <dbReference type="EMBL" id="KGT92452.1"/>
    </source>
</evidence>
<reference evidence="6 7" key="1">
    <citation type="submission" date="2014-10" db="EMBL/GenBank/DDBJ databases">
        <title>Genome sequence of Erwinia typographi M043b.</title>
        <authorList>
            <person name="Chan K.-G."/>
            <person name="Tan W.-S."/>
        </authorList>
    </citation>
    <scope>NUCLEOTIDE SEQUENCE [LARGE SCALE GENOMIC DNA]</scope>
    <source>
        <strain evidence="6 7">M043b</strain>
    </source>
</reference>
<evidence type="ECO:0000256" key="1">
    <source>
        <dbReference type="ARBA" id="ARBA00022723"/>
    </source>
</evidence>
<protein>
    <submittedName>
        <fullName evidence="6">Metallophosphatase</fullName>
    </submittedName>
</protein>
<dbReference type="SUPFAM" id="SSF56300">
    <property type="entry name" value="Metallo-dependent phosphatases"/>
    <property type="match status" value="1"/>
</dbReference>
<sequence length="277" mass="31389">MTQQAVLIAQISDLHIKAQGKLSYRKVDTLGALHKMIARLNSLDPRPDAVVITGDLVDFGREEEYQTLKEALKSLTLPFWLMAGNHDDRQSLRRVFADQPYLYQHPEFIQWQGECGPLRLLALDSTVPQQSRGELCEQRLSWLANRLEEQPSRPTLVMLHHPPFISGIEHMDRQRLDNPQRLAEVLARHHQVERVLCGHVHRSMQVAFAGTVACSAPGASHQVAFDLRPDGPAQFCLEPAGFLLHRWTPDQGVITHQCVVDRFDGPFPFYDANGLID</sequence>
<dbReference type="Proteomes" id="UP000030351">
    <property type="component" value="Unassembled WGS sequence"/>
</dbReference>
<gene>
    <name evidence="6" type="ORF">NG99_13715</name>
</gene>
<dbReference type="InterPro" id="IPR004843">
    <property type="entry name" value="Calcineurin-like_PHP"/>
</dbReference>
<keyword evidence="3" id="KW-0408">Iron</keyword>
<feature type="domain" description="Calcineurin-like phosphoesterase" evidence="5">
    <location>
        <begin position="8"/>
        <end position="202"/>
    </location>
</feature>
<dbReference type="OrthoDB" id="9784378at2"/>
<proteinExistence type="inferred from homology"/>
<dbReference type="PANTHER" id="PTHR42988:SF2">
    <property type="entry name" value="CYCLIC NUCLEOTIDE PHOSPHODIESTERASE CBUA0032-RELATED"/>
    <property type="match status" value="1"/>
</dbReference>
<comment type="similarity">
    <text evidence="4">Belongs to the cyclic nucleotide phosphodiesterase class-III family.</text>
</comment>
<dbReference type="GO" id="GO:0004112">
    <property type="term" value="F:cyclic-nucleotide phosphodiesterase activity"/>
    <property type="evidence" value="ECO:0007669"/>
    <property type="project" value="InterPro"/>
</dbReference>
<dbReference type="InterPro" id="IPR042281">
    <property type="entry name" value="GpdQ_beta-strand"/>
</dbReference>
<dbReference type="CDD" id="cd07402">
    <property type="entry name" value="MPP_GpdQ"/>
    <property type="match status" value="1"/>
</dbReference>
<evidence type="ECO:0000256" key="2">
    <source>
        <dbReference type="ARBA" id="ARBA00022801"/>
    </source>
</evidence>
<name>A0A0A3Z039_9GAMM</name>
<dbReference type="eggNOG" id="COG1409">
    <property type="taxonomic scope" value="Bacteria"/>
</dbReference>